<keyword evidence="1" id="KW-0813">Transport</keyword>
<evidence type="ECO:0000256" key="3">
    <source>
        <dbReference type="ARBA" id="ARBA00022723"/>
    </source>
</evidence>
<dbReference type="InterPro" id="IPR010980">
    <property type="entry name" value="Cyt_c/b562"/>
</dbReference>
<keyword evidence="5 6" id="KW-0408">Iron</keyword>
<keyword evidence="8" id="KW-0732">Signal</keyword>
<proteinExistence type="predicted"/>
<accession>A0A0F4NYG5</accession>
<reference evidence="11 14" key="2">
    <citation type="submission" date="2017-12" db="EMBL/GenBank/DDBJ databases">
        <authorList>
            <person name="Paulsen S."/>
            <person name="Gram L.K."/>
        </authorList>
    </citation>
    <scope>NUCLEOTIDE SEQUENCE [LARGE SCALE GENOMIC DNA]</scope>
    <source>
        <strain evidence="11 14">S1607</strain>
    </source>
</reference>
<dbReference type="GO" id="GO:0022900">
    <property type="term" value="P:electron transport chain"/>
    <property type="evidence" value="ECO:0007669"/>
    <property type="project" value="InterPro"/>
</dbReference>
<feature type="binding site" description="covalent" evidence="7">
    <location>
        <position position="139"/>
    </location>
    <ligand>
        <name>heme c</name>
        <dbReference type="ChEBI" id="CHEBI:61717"/>
    </ligand>
</feature>
<feature type="chain" id="PRO_5014023360" evidence="8">
    <location>
        <begin position="20"/>
        <end position="148"/>
    </location>
</feature>
<dbReference type="EMBL" id="CP031761">
    <property type="protein sequence ID" value="AXR00681.1"/>
    <property type="molecule type" value="Genomic_DNA"/>
</dbReference>
<comment type="PTM">
    <text evidence="7">Binds 1 heme group per subunit.</text>
</comment>
<evidence type="ECO:0000313" key="10">
    <source>
        <dbReference type="EMBL" id="AXR00681.1"/>
    </source>
</evidence>
<reference evidence="14" key="4">
    <citation type="submission" date="2019-06" db="EMBL/GenBank/DDBJ databases">
        <title>Co-occurence of chitin degradation, pigmentation and bioactivity in marine Pseudoalteromonas.</title>
        <authorList>
            <person name="Sonnenschein E.C."/>
            <person name="Bech P.K."/>
        </authorList>
    </citation>
    <scope>NUCLEOTIDE SEQUENCE [LARGE SCALE GENOMIC DNA]</scope>
    <source>
        <strain evidence="14">S1607</strain>
    </source>
</reference>
<dbReference type="GeneID" id="98334059"/>
<name>A0A0F4NYG5_PSEO7</name>
<dbReference type="Proteomes" id="UP000016521">
    <property type="component" value="Chromosome I"/>
</dbReference>
<evidence type="ECO:0000256" key="2">
    <source>
        <dbReference type="ARBA" id="ARBA00022617"/>
    </source>
</evidence>
<reference evidence="10 13" key="3">
    <citation type="submission" date="2018-08" db="EMBL/GenBank/DDBJ databases">
        <title>Whole Genome Sequences of Two Pseudoalteromonas piscicida Strains, DE1-A and DE2-A, which Exhibit Strong Antibacterial Activity against Vibrio vulnificus.</title>
        <authorList>
            <person name="Richards G.P."/>
            <person name="Needleman D.S."/>
            <person name="Watson M.A."/>
            <person name="Polson S.W."/>
        </authorList>
    </citation>
    <scope>NUCLEOTIDE SEQUENCE [LARGE SCALE GENOMIC DNA]</scope>
    <source>
        <strain evidence="10 13">DE2-A</strain>
    </source>
</reference>
<gene>
    <name evidence="11" type="ORF">CWB74_03280</name>
    <name evidence="10" type="ORF">D0511_00285</name>
    <name evidence="9" type="ORF">PPIS_a3702</name>
</gene>
<evidence type="ECO:0000313" key="12">
    <source>
        <dbReference type="Proteomes" id="UP000016521"/>
    </source>
</evidence>
<dbReference type="PROSITE" id="PS51009">
    <property type="entry name" value="CYTCII"/>
    <property type="match status" value="1"/>
</dbReference>
<evidence type="ECO:0000313" key="13">
    <source>
        <dbReference type="Proteomes" id="UP000258102"/>
    </source>
</evidence>
<dbReference type="GO" id="GO:0042597">
    <property type="term" value="C:periplasmic space"/>
    <property type="evidence" value="ECO:0007669"/>
    <property type="project" value="InterPro"/>
</dbReference>
<dbReference type="Pfam" id="PF01322">
    <property type="entry name" value="Cytochrom_C_2"/>
    <property type="match status" value="1"/>
</dbReference>
<reference evidence="11" key="5">
    <citation type="submission" date="2019-09" db="EMBL/GenBank/DDBJ databases">
        <title>Co-occurence of chitin degradation, pigmentation and bioactivity in marine Pseudoalteromonas.</title>
        <authorList>
            <person name="Sonnenschein E.C."/>
            <person name="Bech P.K."/>
        </authorList>
    </citation>
    <scope>NUCLEOTIDE SEQUENCE</scope>
    <source>
        <strain evidence="11">S1607</strain>
    </source>
</reference>
<feature type="binding site" description="axial binding residue" evidence="6">
    <location>
        <position position="143"/>
    </location>
    <ligand>
        <name>heme c</name>
        <dbReference type="ChEBI" id="CHEBI:61717"/>
    </ligand>
    <ligandPart>
        <name>Fe</name>
        <dbReference type="ChEBI" id="CHEBI:18248"/>
    </ligandPart>
</feature>
<protein>
    <submittedName>
        <fullName evidence="10 11">Cytochrome C</fullName>
    </submittedName>
</protein>
<dbReference type="EMBL" id="PNEL01000009">
    <property type="protein sequence ID" value="TMN80901.1"/>
    <property type="molecule type" value="Genomic_DNA"/>
</dbReference>
<dbReference type="GO" id="GO:0020037">
    <property type="term" value="F:heme binding"/>
    <property type="evidence" value="ECO:0007669"/>
    <property type="project" value="InterPro"/>
</dbReference>
<reference evidence="9 12" key="1">
    <citation type="submission" date="2015-06" db="EMBL/GenBank/DDBJ databases">
        <authorList>
            <person name="Xie B.-B."/>
            <person name="Rong J.-C."/>
            <person name="Qin Q.-L."/>
            <person name="Zhang Y.-Z."/>
        </authorList>
    </citation>
    <scope>NUCLEOTIDE SEQUENCE [LARGE SCALE GENOMIC DNA]</scope>
    <source>
        <strain evidence="9 12">JCM 20779</strain>
    </source>
</reference>
<evidence type="ECO:0000256" key="5">
    <source>
        <dbReference type="ARBA" id="ARBA00023004"/>
    </source>
</evidence>
<dbReference type="EMBL" id="CP011924">
    <property type="protein sequence ID" value="ATD08443.1"/>
    <property type="molecule type" value="Genomic_DNA"/>
</dbReference>
<keyword evidence="3 6" id="KW-0479">Metal-binding</keyword>
<keyword evidence="12" id="KW-1185">Reference proteome</keyword>
<evidence type="ECO:0000256" key="4">
    <source>
        <dbReference type="ARBA" id="ARBA00022982"/>
    </source>
</evidence>
<dbReference type="SUPFAM" id="SSF47175">
    <property type="entry name" value="Cytochromes"/>
    <property type="match status" value="1"/>
</dbReference>
<dbReference type="Proteomes" id="UP000258102">
    <property type="component" value="Chromosome 1"/>
</dbReference>
<sequence>MKKLLTVTLFSCLAATAQANTMFESAEDAIEYRQASFQLIRFQIGNMGDMLKGKVPFDAEVFKQRAHNAAQLSQMPWEAFIDGSDKGNTDALPAVWSNRAEFDGKAKQFAEYAQALAVAADSGDKKLIASAFKDWAKGCKDCHKSFKD</sequence>
<evidence type="ECO:0000313" key="14">
    <source>
        <dbReference type="Proteomes" id="UP000305423"/>
    </source>
</evidence>
<keyword evidence="2 7" id="KW-0349">Heme</keyword>
<dbReference type="InterPro" id="IPR012127">
    <property type="entry name" value="Cyt_c_prime"/>
</dbReference>
<feature type="signal peptide" evidence="8">
    <location>
        <begin position="1"/>
        <end position="19"/>
    </location>
</feature>
<dbReference type="GO" id="GO:0005506">
    <property type="term" value="F:iron ion binding"/>
    <property type="evidence" value="ECO:0007669"/>
    <property type="project" value="InterPro"/>
</dbReference>
<organism evidence="10 13">
    <name type="scientific">Pseudoalteromonas piscicida</name>
    <dbReference type="NCBI Taxonomy" id="43662"/>
    <lineage>
        <taxon>Bacteria</taxon>
        <taxon>Pseudomonadati</taxon>
        <taxon>Pseudomonadota</taxon>
        <taxon>Gammaproteobacteria</taxon>
        <taxon>Alteromonadales</taxon>
        <taxon>Pseudoalteromonadaceae</taxon>
        <taxon>Pseudoalteromonas</taxon>
    </lineage>
</organism>
<dbReference type="RefSeq" id="WP_010378096.1">
    <property type="nucleotide sequence ID" value="NZ_CP011924.1"/>
</dbReference>
<dbReference type="Gene3D" id="1.20.120.10">
    <property type="entry name" value="Cytochrome c/b562"/>
    <property type="match status" value="1"/>
</dbReference>
<dbReference type="OrthoDB" id="5520910at2"/>
<keyword evidence="4" id="KW-0249">Electron transport</keyword>
<dbReference type="InterPro" id="IPR002321">
    <property type="entry name" value="Cyt_c_II"/>
</dbReference>
<evidence type="ECO:0000256" key="6">
    <source>
        <dbReference type="PIRSR" id="PIRSR000027-1"/>
    </source>
</evidence>
<evidence type="ECO:0000256" key="7">
    <source>
        <dbReference type="PIRSR" id="PIRSR000027-2"/>
    </source>
</evidence>
<evidence type="ECO:0000313" key="9">
    <source>
        <dbReference type="EMBL" id="ATD08443.1"/>
    </source>
</evidence>
<dbReference type="Proteomes" id="UP000305423">
    <property type="component" value="Unassembled WGS sequence"/>
</dbReference>
<dbReference type="KEGG" id="ppis:B1L02_00285"/>
<evidence type="ECO:0000313" key="11">
    <source>
        <dbReference type="EMBL" id="TMN80901.1"/>
    </source>
</evidence>
<evidence type="ECO:0000256" key="8">
    <source>
        <dbReference type="SAM" id="SignalP"/>
    </source>
</evidence>
<evidence type="ECO:0000256" key="1">
    <source>
        <dbReference type="ARBA" id="ARBA00022448"/>
    </source>
</evidence>
<dbReference type="PIRSF" id="PIRSF000027">
    <property type="entry name" value="Cytc_c_prime"/>
    <property type="match status" value="1"/>
</dbReference>
<feature type="binding site" description="covalent" evidence="7">
    <location>
        <position position="142"/>
    </location>
    <ligand>
        <name>heme c</name>
        <dbReference type="ChEBI" id="CHEBI:61717"/>
    </ligand>
</feature>
<dbReference type="GO" id="GO:0009055">
    <property type="term" value="F:electron transfer activity"/>
    <property type="evidence" value="ECO:0007669"/>
    <property type="project" value="InterPro"/>
</dbReference>
<dbReference type="AlphaFoldDB" id="A0A0F4NYG5"/>